<dbReference type="Pfam" id="PF12172">
    <property type="entry name" value="zf-ChsH2"/>
    <property type="match status" value="1"/>
</dbReference>
<dbReference type="SUPFAM" id="SSF50249">
    <property type="entry name" value="Nucleic acid-binding proteins"/>
    <property type="match status" value="1"/>
</dbReference>
<comment type="caution">
    <text evidence="3">The sequence shown here is derived from an EMBL/GenBank/DDBJ whole genome shotgun (WGS) entry which is preliminary data.</text>
</comment>
<dbReference type="OrthoDB" id="5514845at2"/>
<dbReference type="Gene3D" id="6.10.30.10">
    <property type="match status" value="1"/>
</dbReference>
<sequence>MSHTSSEAAGSADREYFEFLADGQFMIPLCQACNRHHFFPRVICPHCGADSLRWVSPSGQGTVYATTTVRGKNGSHNVCLVDLDEGPRLMSTVVDTDSERVAIGLRVRARVARQDGQPLLVFSATEAP</sequence>
<dbReference type="InterPro" id="IPR012340">
    <property type="entry name" value="NA-bd_OB-fold"/>
</dbReference>
<dbReference type="InterPro" id="IPR022002">
    <property type="entry name" value="ChsH2_Znr"/>
</dbReference>
<gene>
    <name evidence="3" type="ORF">CEG14_20295</name>
</gene>
<organism evidence="3 4">
    <name type="scientific">Bordetella genomosp. 1</name>
    <dbReference type="NCBI Taxonomy" id="1395607"/>
    <lineage>
        <taxon>Bacteria</taxon>
        <taxon>Pseudomonadati</taxon>
        <taxon>Pseudomonadota</taxon>
        <taxon>Betaproteobacteria</taxon>
        <taxon>Burkholderiales</taxon>
        <taxon>Alcaligenaceae</taxon>
        <taxon>Bordetella</taxon>
    </lineage>
</organism>
<keyword evidence="3" id="KW-0238">DNA-binding</keyword>
<evidence type="ECO:0000313" key="4">
    <source>
        <dbReference type="Proteomes" id="UP000217005"/>
    </source>
</evidence>
<reference evidence="3 4" key="1">
    <citation type="submission" date="2017-05" db="EMBL/GenBank/DDBJ databases">
        <title>Complete and WGS of Bordetella genogroups.</title>
        <authorList>
            <person name="Spilker T."/>
            <person name="LiPuma J."/>
        </authorList>
    </citation>
    <scope>NUCLEOTIDE SEQUENCE [LARGE SCALE GENOMIC DNA]</scope>
    <source>
        <strain evidence="3 4">AU17610</strain>
    </source>
</reference>
<dbReference type="PANTHER" id="PTHR34075">
    <property type="entry name" value="BLR3430 PROTEIN"/>
    <property type="match status" value="1"/>
</dbReference>
<dbReference type="AlphaFoldDB" id="A0A261S7N9"/>
<dbReference type="RefSeq" id="WP_094828180.1">
    <property type="nucleotide sequence ID" value="NZ_NEVL01000004.1"/>
</dbReference>
<evidence type="ECO:0000259" key="2">
    <source>
        <dbReference type="Pfam" id="PF12172"/>
    </source>
</evidence>
<dbReference type="GO" id="GO:0003677">
    <property type="term" value="F:DNA binding"/>
    <property type="evidence" value="ECO:0007669"/>
    <property type="project" value="UniProtKB-KW"/>
</dbReference>
<feature type="domain" description="ChsH2 C-terminal OB-fold" evidence="1">
    <location>
        <begin position="54"/>
        <end position="111"/>
    </location>
</feature>
<dbReference type="Proteomes" id="UP000217005">
    <property type="component" value="Unassembled WGS sequence"/>
</dbReference>
<feature type="domain" description="ChsH2 rubredoxin-like zinc ribbon" evidence="2">
    <location>
        <begin position="18"/>
        <end position="52"/>
    </location>
</feature>
<dbReference type="Pfam" id="PF01796">
    <property type="entry name" value="OB_ChsH2_C"/>
    <property type="match status" value="1"/>
</dbReference>
<accession>A0A261S7N9</accession>
<dbReference type="InterPro" id="IPR052513">
    <property type="entry name" value="Thioester_dehydratase-like"/>
</dbReference>
<proteinExistence type="predicted"/>
<evidence type="ECO:0000313" key="3">
    <source>
        <dbReference type="EMBL" id="OZI33185.1"/>
    </source>
</evidence>
<protein>
    <submittedName>
        <fullName evidence="3">DNA-binding protein</fullName>
    </submittedName>
</protein>
<dbReference type="InterPro" id="IPR002878">
    <property type="entry name" value="ChsH2_C"/>
</dbReference>
<dbReference type="EMBL" id="NEVL01000004">
    <property type="protein sequence ID" value="OZI33185.1"/>
    <property type="molecule type" value="Genomic_DNA"/>
</dbReference>
<evidence type="ECO:0000259" key="1">
    <source>
        <dbReference type="Pfam" id="PF01796"/>
    </source>
</evidence>
<name>A0A261S7N9_9BORD</name>
<dbReference type="PANTHER" id="PTHR34075:SF5">
    <property type="entry name" value="BLR3430 PROTEIN"/>
    <property type="match status" value="1"/>
</dbReference>